<keyword evidence="2" id="KW-0812">Transmembrane</keyword>
<feature type="transmembrane region" description="Helical" evidence="2">
    <location>
        <begin position="66"/>
        <end position="90"/>
    </location>
</feature>
<feature type="region of interest" description="Disordered" evidence="1">
    <location>
        <begin position="1"/>
        <end position="42"/>
    </location>
</feature>
<keyword evidence="4" id="KW-1185">Reference proteome</keyword>
<organism evidence="3 4">
    <name type="scientific">Paenibacillus eucommiae</name>
    <dbReference type="NCBI Taxonomy" id="1355755"/>
    <lineage>
        <taxon>Bacteria</taxon>
        <taxon>Bacillati</taxon>
        <taxon>Bacillota</taxon>
        <taxon>Bacilli</taxon>
        <taxon>Bacillales</taxon>
        <taxon>Paenibacillaceae</taxon>
        <taxon>Paenibacillus</taxon>
    </lineage>
</organism>
<gene>
    <name evidence="3" type="ORF">J2Z66_000806</name>
</gene>
<sequence length="92" mass="10357">MSKEDKRAKQRELTYQVGRKKGKIERGAKEGKGAPLAESAKSKTADREHAKLLFLWKQAPELPQALLLPILYLLPAISFLLTILLVYLLINS</sequence>
<keyword evidence="2" id="KW-0472">Membrane</keyword>
<evidence type="ECO:0000313" key="4">
    <source>
        <dbReference type="Proteomes" id="UP001519287"/>
    </source>
</evidence>
<protein>
    <recommendedName>
        <fullName evidence="5">Stress-associated endoplasmic reticulum protein</fullName>
    </recommendedName>
</protein>
<proteinExistence type="predicted"/>
<evidence type="ECO:0000256" key="2">
    <source>
        <dbReference type="SAM" id="Phobius"/>
    </source>
</evidence>
<evidence type="ECO:0000256" key="1">
    <source>
        <dbReference type="SAM" id="MobiDB-lite"/>
    </source>
</evidence>
<dbReference type="Proteomes" id="UP001519287">
    <property type="component" value="Unassembled WGS sequence"/>
</dbReference>
<keyword evidence="2" id="KW-1133">Transmembrane helix</keyword>
<dbReference type="RefSeq" id="WP_209970042.1">
    <property type="nucleotide sequence ID" value="NZ_JAGGLB010000002.1"/>
</dbReference>
<reference evidence="3 4" key="1">
    <citation type="submission" date="2021-03" db="EMBL/GenBank/DDBJ databases">
        <title>Genomic Encyclopedia of Type Strains, Phase IV (KMG-IV): sequencing the most valuable type-strain genomes for metagenomic binning, comparative biology and taxonomic classification.</title>
        <authorList>
            <person name="Goeker M."/>
        </authorList>
    </citation>
    <scope>NUCLEOTIDE SEQUENCE [LARGE SCALE GENOMIC DNA]</scope>
    <source>
        <strain evidence="3 4">DSM 26048</strain>
    </source>
</reference>
<feature type="compositionally biased region" description="Basic and acidic residues" evidence="1">
    <location>
        <begin position="1"/>
        <end position="12"/>
    </location>
</feature>
<comment type="caution">
    <text evidence="3">The sequence shown here is derived from an EMBL/GenBank/DDBJ whole genome shotgun (WGS) entry which is preliminary data.</text>
</comment>
<evidence type="ECO:0008006" key="5">
    <source>
        <dbReference type="Google" id="ProtNLM"/>
    </source>
</evidence>
<name>A0ABS4INS6_9BACL</name>
<dbReference type="EMBL" id="JAGGLB010000002">
    <property type="protein sequence ID" value="MBP1989211.1"/>
    <property type="molecule type" value="Genomic_DNA"/>
</dbReference>
<evidence type="ECO:0000313" key="3">
    <source>
        <dbReference type="EMBL" id="MBP1989211.1"/>
    </source>
</evidence>
<accession>A0ABS4INS6</accession>